<reference evidence="1" key="1">
    <citation type="journal article" date="2012" name="Nature">
        <title>The tomato genome sequence provides insights into fleshy fruit evolution.</title>
        <authorList>
            <consortium name="Tomato Genome Consortium"/>
        </authorList>
    </citation>
    <scope>NUCLEOTIDE SEQUENCE [LARGE SCALE GENOMIC DNA]</scope>
    <source>
        <strain evidence="1">cv. Heinz 1706</strain>
    </source>
</reference>
<dbReference type="InParanoid" id="K4BAS3"/>
<reference evidence="1" key="2">
    <citation type="submission" date="2015-06" db="UniProtKB">
        <authorList>
            <consortium name="EnsemblPlants"/>
        </authorList>
    </citation>
    <scope>IDENTIFICATION</scope>
    <source>
        <strain evidence="1">cv. Heinz 1706</strain>
    </source>
</reference>
<dbReference type="PaxDb" id="4081-Solyc02g084070.1.1"/>
<proteinExistence type="predicted"/>
<dbReference type="HOGENOM" id="CLU_1828693_0_0_1"/>
<evidence type="ECO:0000313" key="2">
    <source>
        <dbReference type="Proteomes" id="UP000004994"/>
    </source>
</evidence>
<evidence type="ECO:0000313" key="1">
    <source>
        <dbReference type="EnsemblPlants" id="Solyc02g084070.1.1"/>
    </source>
</evidence>
<accession>K4BAS3</accession>
<dbReference type="Gramene" id="Solyc02g084070.1.1">
    <property type="protein sequence ID" value="Solyc02g084070.1.1"/>
    <property type="gene ID" value="Solyc02g084070.1"/>
</dbReference>
<keyword evidence="2" id="KW-1185">Reference proteome</keyword>
<dbReference type="AlphaFoldDB" id="K4BAS3"/>
<sequence length="141" mass="16802">MRFWRFSSIDVQLNMSHVKLKNFCLARHFRWVMRFWEMFHLLVFLLCLLGKLVLAFVYHEDVEVLSFLEVQLNLFSLELMKLLLVTAPQVSPSFDKYQLKNEAFERNVGLLRGGCLPSLEIGNNTHWRPNRHRKILKVKVL</sequence>
<protein>
    <submittedName>
        <fullName evidence="1">Uncharacterized protein</fullName>
    </submittedName>
</protein>
<organism evidence="1">
    <name type="scientific">Solanum lycopersicum</name>
    <name type="common">Tomato</name>
    <name type="synonym">Lycopersicon esculentum</name>
    <dbReference type="NCBI Taxonomy" id="4081"/>
    <lineage>
        <taxon>Eukaryota</taxon>
        <taxon>Viridiplantae</taxon>
        <taxon>Streptophyta</taxon>
        <taxon>Embryophyta</taxon>
        <taxon>Tracheophyta</taxon>
        <taxon>Spermatophyta</taxon>
        <taxon>Magnoliopsida</taxon>
        <taxon>eudicotyledons</taxon>
        <taxon>Gunneridae</taxon>
        <taxon>Pentapetalae</taxon>
        <taxon>asterids</taxon>
        <taxon>lamiids</taxon>
        <taxon>Solanales</taxon>
        <taxon>Solanaceae</taxon>
        <taxon>Solanoideae</taxon>
        <taxon>Solaneae</taxon>
        <taxon>Solanum</taxon>
        <taxon>Solanum subgen. Lycopersicon</taxon>
    </lineage>
</organism>
<dbReference type="EnsemblPlants" id="Solyc02g084070.1.1">
    <property type="protein sequence ID" value="Solyc02g084070.1.1"/>
    <property type="gene ID" value="Solyc02g084070.1"/>
</dbReference>
<name>K4BAS3_SOLLC</name>
<dbReference type="Proteomes" id="UP000004994">
    <property type="component" value="Chromosome 2"/>
</dbReference>